<keyword evidence="10" id="KW-0407">Ion channel</keyword>
<evidence type="ECO:0000259" key="13">
    <source>
        <dbReference type="SMART" id="SM00918"/>
    </source>
</evidence>
<dbReference type="AlphaFoldDB" id="X1Z503"/>
<organism evidence="14 15">
    <name type="scientific">Capitella teleta</name>
    <name type="common">Polychaete worm</name>
    <dbReference type="NCBI Taxonomy" id="283909"/>
    <lineage>
        <taxon>Eukaryota</taxon>
        <taxon>Metazoa</taxon>
        <taxon>Spiralia</taxon>
        <taxon>Lophotrochozoa</taxon>
        <taxon>Annelida</taxon>
        <taxon>Polychaeta</taxon>
        <taxon>Sedentaria</taxon>
        <taxon>Scolecida</taxon>
        <taxon>Capitellidae</taxon>
        <taxon>Capitella</taxon>
    </lineage>
</organism>
<evidence type="ECO:0000256" key="10">
    <source>
        <dbReference type="ARBA" id="ARBA00023303"/>
    </source>
</evidence>
<dbReference type="InterPro" id="IPR001320">
    <property type="entry name" value="Iontro_rcpt_C"/>
</dbReference>
<evidence type="ECO:0000256" key="1">
    <source>
        <dbReference type="ARBA" id="ARBA00004141"/>
    </source>
</evidence>
<dbReference type="SUPFAM" id="SSF53850">
    <property type="entry name" value="Periplasmic binding protein-like II"/>
    <property type="match status" value="1"/>
</dbReference>
<feature type="domain" description="Ionotropic glutamate receptor C-terminal" evidence="12">
    <location>
        <begin position="40"/>
        <end position="300"/>
    </location>
</feature>
<dbReference type="GO" id="GO:0016020">
    <property type="term" value="C:membrane"/>
    <property type="evidence" value="ECO:0007669"/>
    <property type="project" value="UniProtKB-SubCell"/>
</dbReference>
<feature type="chain" id="PRO_5004949325" description="Ionotropic glutamate receptor L-glutamate and glycine-binding domain-containing protein" evidence="11">
    <location>
        <begin position="19"/>
        <end position="339"/>
    </location>
</feature>
<dbReference type="Gene3D" id="3.40.190.10">
    <property type="entry name" value="Periplasmic binding protein-like II"/>
    <property type="match status" value="2"/>
</dbReference>
<dbReference type="Proteomes" id="UP000014760">
    <property type="component" value="Unassembled WGS sequence"/>
</dbReference>
<dbReference type="GO" id="GO:0015276">
    <property type="term" value="F:ligand-gated monoatomic ion channel activity"/>
    <property type="evidence" value="ECO:0007669"/>
    <property type="project" value="InterPro"/>
</dbReference>
<dbReference type="SMART" id="SM00918">
    <property type="entry name" value="Lig_chan-Glu_bd"/>
    <property type="match status" value="1"/>
</dbReference>
<dbReference type="CDD" id="cd13685">
    <property type="entry name" value="PBP2_iGluR_non_NMDA_like"/>
    <property type="match status" value="1"/>
</dbReference>
<evidence type="ECO:0000259" key="12">
    <source>
        <dbReference type="SMART" id="SM00079"/>
    </source>
</evidence>
<dbReference type="FunFam" id="3.40.190.10:FF:000024">
    <property type="entry name" value="Glutamate receptor, ionotropic, delta 1"/>
    <property type="match status" value="1"/>
</dbReference>
<evidence type="ECO:0000256" key="3">
    <source>
        <dbReference type="ARBA" id="ARBA00022692"/>
    </source>
</evidence>
<evidence type="ECO:0000256" key="9">
    <source>
        <dbReference type="ARBA" id="ARBA00023286"/>
    </source>
</evidence>
<sequence length="339" mass="38270">MELHCDACLRTIVSLLLAIHLPPSPFTVGLRRSPSSSSRVLRVSTIQIEPYVMFEGSSGKPNVSFNYHTKPKFKGFIPDLLEELSVETGFEFDLNLVKEGSYGFRNNDGTWDGLIGEIMTGVADFGAAPLHITNRRKQVVDFSEPFMTVHATLLFRKPPQGAAALHIRSIHDLTRQREIAYGTLDHGLIIRAFRNTNDSTLVKMWRKMNQDRSLLTRSNEDGVERVRTEKYAFILPDTIGEYLSLRPPCDLMTVDHFLINEHYALALPKDSRYKNQLNIGLRRLQATGALARLRHKWWQGQDECQMTAHTSRMYSHDQGISLSSSGALLLSSLALLACL</sequence>
<evidence type="ECO:0000313" key="15">
    <source>
        <dbReference type="Proteomes" id="UP000014760"/>
    </source>
</evidence>
<dbReference type="HOGENOM" id="CLU_069973_0_0_1"/>
<evidence type="ECO:0000256" key="11">
    <source>
        <dbReference type="SAM" id="SignalP"/>
    </source>
</evidence>
<feature type="signal peptide" evidence="11">
    <location>
        <begin position="1"/>
        <end position="18"/>
    </location>
</feature>
<evidence type="ECO:0000256" key="2">
    <source>
        <dbReference type="ARBA" id="ARBA00022448"/>
    </source>
</evidence>
<dbReference type="PANTHER" id="PTHR18966">
    <property type="entry name" value="IONOTROPIC GLUTAMATE RECEPTOR"/>
    <property type="match status" value="1"/>
</dbReference>
<keyword evidence="9" id="KW-1071">Ligand-gated ion channel</keyword>
<comment type="subcellular location">
    <subcellularLocation>
        <location evidence="1">Membrane</location>
        <topology evidence="1">Multi-pass membrane protein</topology>
    </subcellularLocation>
</comment>
<dbReference type="EMBL" id="AMQN01000406">
    <property type="status" value="NOT_ANNOTATED_CDS"/>
    <property type="molecule type" value="Genomic_DNA"/>
</dbReference>
<evidence type="ECO:0000256" key="6">
    <source>
        <dbReference type="ARBA" id="ARBA00023136"/>
    </source>
</evidence>
<evidence type="ECO:0000256" key="4">
    <source>
        <dbReference type="ARBA" id="ARBA00022989"/>
    </source>
</evidence>
<evidence type="ECO:0000256" key="8">
    <source>
        <dbReference type="ARBA" id="ARBA00023180"/>
    </source>
</evidence>
<keyword evidence="5" id="KW-0406">Ion transport</keyword>
<keyword evidence="6" id="KW-0472">Membrane</keyword>
<keyword evidence="15" id="KW-1185">Reference proteome</keyword>
<evidence type="ECO:0000256" key="7">
    <source>
        <dbReference type="ARBA" id="ARBA00023170"/>
    </source>
</evidence>
<dbReference type="OrthoDB" id="9997229at2759"/>
<accession>X1Z503</accession>
<dbReference type="InterPro" id="IPR015683">
    <property type="entry name" value="Ionotropic_Glu_rcpt"/>
</dbReference>
<dbReference type="OMA" id="YHERYAF"/>
<keyword evidence="4" id="KW-1133">Transmembrane helix</keyword>
<proteinExistence type="predicted"/>
<dbReference type="Pfam" id="PF10613">
    <property type="entry name" value="Lig_chan-Glu_bd"/>
    <property type="match status" value="1"/>
</dbReference>
<name>X1Z503_CAPTE</name>
<keyword evidence="2" id="KW-0813">Transport</keyword>
<keyword evidence="11" id="KW-0732">Signal</keyword>
<reference evidence="15" key="2">
    <citation type="journal article" date="2013" name="Nature">
        <title>Insights into bilaterian evolution from three spiralian genomes.</title>
        <authorList>
            <person name="Simakov O."/>
            <person name="Marletaz F."/>
            <person name="Cho S.J."/>
            <person name="Edsinger-Gonzales E."/>
            <person name="Havlak P."/>
            <person name="Hellsten U."/>
            <person name="Kuo D.H."/>
            <person name="Larsson T."/>
            <person name="Lv J."/>
            <person name="Arendt D."/>
            <person name="Savage R."/>
            <person name="Osoegawa K."/>
            <person name="de Jong P."/>
            <person name="Grimwood J."/>
            <person name="Chapman J.A."/>
            <person name="Shapiro H."/>
            <person name="Aerts A."/>
            <person name="Otillar R.P."/>
            <person name="Terry A.Y."/>
            <person name="Boore J.L."/>
            <person name="Grigoriev I.V."/>
            <person name="Lindberg D.R."/>
            <person name="Seaver E.C."/>
            <person name="Weisblat D.A."/>
            <person name="Putnam N.H."/>
            <person name="Rokhsar D.S."/>
        </authorList>
    </citation>
    <scope>NUCLEOTIDE SEQUENCE</scope>
    <source>
        <strain evidence="15">I ESC-2004</strain>
    </source>
</reference>
<evidence type="ECO:0000313" key="14">
    <source>
        <dbReference type="EnsemblMetazoa" id="CapteP147793"/>
    </source>
</evidence>
<dbReference type="EnsemblMetazoa" id="CapteT147793">
    <property type="protein sequence ID" value="CapteP147793"/>
    <property type="gene ID" value="CapteG147793"/>
</dbReference>
<reference evidence="14" key="3">
    <citation type="submission" date="2015-06" db="UniProtKB">
        <authorList>
            <consortium name="EnsemblMetazoa"/>
        </authorList>
    </citation>
    <scope>IDENTIFICATION</scope>
</reference>
<dbReference type="SMART" id="SM00079">
    <property type="entry name" value="PBPe"/>
    <property type="match status" value="1"/>
</dbReference>
<dbReference type="InterPro" id="IPR019594">
    <property type="entry name" value="Glu/Gly-bd"/>
</dbReference>
<protein>
    <recommendedName>
        <fullName evidence="16">Ionotropic glutamate receptor L-glutamate and glycine-binding domain-containing protein</fullName>
    </recommendedName>
</protein>
<feature type="domain" description="Ionotropic glutamate receptor L-glutamate and glycine-binding" evidence="13">
    <location>
        <begin position="50"/>
        <end position="120"/>
    </location>
</feature>
<evidence type="ECO:0008006" key="16">
    <source>
        <dbReference type="Google" id="ProtNLM"/>
    </source>
</evidence>
<evidence type="ECO:0000256" key="5">
    <source>
        <dbReference type="ARBA" id="ARBA00023065"/>
    </source>
</evidence>
<keyword evidence="7" id="KW-0675">Receptor</keyword>
<keyword evidence="3" id="KW-0812">Transmembrane</keyword>
<reference evidence="15" key="1">
    <citation type="submission" date="2012-12" db="EMBL/GenBank/DDBJ databases">
        <authorList>
            <person name="Hellsten U."/>
            <person name="Grimwood J."/>
            <person name="Chapman J.A."/>
            <person name="Shapiro H."/>
            <person name="Aerts A."/>
            <person name="Otillar R.P."/>
            <person name="Terry A.Y."/>
            <person name="Boore J.L."/>
            <person name="Simakov O."/>
            <person name="Marletaz F."/>
            <person name="Cho S.-J."/>
            <person name="Edsinger-Gonzales E."/>
            <person name="Havlak P."/>
            <person name="Kuo D.-H."/>
            <person name="Larsson T."/>
            <person name="Lv J."/>
            <person name="Arendt D."/>
            <person name="Savage R."/>
            <person name="Osoegawa K."/>
            <person name="de Jong P."/>
            <person name="Lindberg D.R."/>
            <person name="Seaver E.C."/>
            <person name="Weisblat D.A."/>
            <person name="Putnam N.H."/>
            <person name="Grigoriev I.V."/>
            <person name="Rokhsar D.S."/>
        </authorList>
    </citation>
    <scope>NUCLEOTIDE SEQUENCE</scope>
    <source>
        <strain evidence="15">I ESC-2004</strain>
    </source>
</reference>
<keyword evidence="8" id="KW-0325">Glycoprotein</keyword>